<dbReference type="AlphaFoldDB" id="A0A7I8VYE7"/>
<reference evidence="1 2" key="1">
    <citation type="submission" date="2020-08" db="EMBL/GenBank/DDBJ databases">
        <authorList>
            <person name="Hejnol A."/>
        </authorList>
    </citation>
    <scope>NUCLEOTIDE SEQUENCE [LARGE SCALE GENOMIC DNA]</scope>
</reference>
<protein>
    <submittedName>
        <fullName evidence="1">DgyrCDS9343</fullName>
    </submittedName>
</protein>
<dbReference type="Proteomes" id="UP000549394">
    <property type="component" value="Unassembled WGS sequence"/>
</dbReference>
<accession>A0A7I8VYE7</accession>
<evidence type="ECO:0000313" key="2">
    <source>
        <dbReference type="Proteomes" id="UP000549394"/>
    </source>
</evidence>
<evidence type="ECO:0000313" key="1">
    <source>
        <dbReference type="EMBL" id="CAD5120784.1"/>
    </source>
</evidence>
<comment type="caution">
    <text evidence="1">The sequence shown here is derived from an EMBL/GenBank/DDBJ whole genome shotgun (WGS) entry which is preliminary data.</text>
</comment>
<keyword evidence="2" id="KW-1185">Reference proteome</keyword>
<gene>
    <name evidence="1" type="ORF">DGYR_LOCUS8823</name>
</gene>
<name>A0A7I8VYE7_9ANNE</name>
<sequence length="160" mass="18938">MNCQDDAELTRILFDLCQHQDFSSQTLMPDFQMPNKKPLAVETKRQQQNRQTTTVNSTKFRDMESWKESKRIKYRQGQGSFDPYSKKIGQDLLPVIHKLGVIRSLARLVWFEDEDKKIEPRRIKKTKMPGIIIPSTRKREEKTFKVSKQSIQYNSFGKRL</sequence>
<proteinExistence type="predicted"/>
<dbReference type="EMBL" id="CAJFCJ010000013">
    <property type="protein sequence ID" value="CAD5120784.1"/>
    <property type="molecule type" value="Genomic_DNA"/>
</dbReference>
<organism evidence="1 2">
    <name type="scientific">Dimorphilus gyrociliatus</name>
    <dbReference type="NCBI Taxonomy" id="2664684"/>
    <lineage>
        <taxon>Eukaryota</taxon>
        <taxon>Metazoa</taxon>
        <taxon>Spiralia</taxon>
        <taxon>Lophotrochozoa</taxon>
        <taxon>Annelida</taxon>
        <taxon>Polychaeta</taxon>
        <taxon>Polychaeta incertae sedis</taxon>
        <taxon>Dinophilidae</taxon>
        <taxon>Dimorphilus</taxon>
    </lineage>
</organism>